<dbReference type="Pfam" id="PF01694">
    <property type="entry name" value="Rhomboid"/>
    <property type="match status" value="1"/>
</dbReference>
<evidence type="ECO:0000256" key="1">
    <source>
        <dbReference type="ARBA" id="ARBA00004141"/>
    </source>
</evidence>
<keyword evidence="13" id="KW-0645">Protease</keyword>
<comment type="caution">
    <text evidence="13">The sequence shown here is derived from an EMBL/GenBank/DDBJ whole genome shotgun (WGS) entry which is preliminary data.</text>
</comment>
<evidence type="ECO:0000256" key="7">
    <source>
        <dbReference type="ARBA" id="ARBA00022833"/>
    </source>
</evidence>
<keyword evidence="7" id="KW-0862">Zinc</keyword>
<dbReference type="InterPro" id="IPR035896">
    <property type="entry name" value="AN1-like_Znf"/>
</dbReference>
<dbReference type="RefSeq" id="WP_099255369.1">
    <property type="nucleotide sequence ID" value="NZ_NHOA01000080.1"/>
</dbReference>
<evidence type="ECO:0000256" key="4">
    <source>
        <dbReference type="ARBA" id="ARBA00022723"/>
    </source>
</evidence>
<dbReference type="SUPFAM" id="SSF118310">
    <property type="entry name" value="AN1-like Zinc finger"/>
    <property type="match status" value="1"/>
</dbReference>
<comment type="subcellular location">
    <subcellularLocation>
        <location evidence="1">Membrane</location>
        <topology evidence="1">Multi-pass membrane protein</topology>
    </subcellularLocation>
</comment>
<name>A0A2G1WIQ3_9EURY</name>
<reference evidence="13 14" key="1">
    <citation type="journal article" date="2014" name="Front. Microbiol.">
        <title>Population and genomic analysis of the genus Halorubrum.</title>
        <authorList>
            <person name="Fullmer M.S."/>
            <person name="Soucy S.M."/>
            <person name="Swithers K.S."/>
            <person name="Makkay A.M."/>
            <person name="Wheeler R."/>
            <person name="Ventosa A."/>
            <person name="Gogarten J.P."/>
            <person name="Papke R.T."/>
        </authorList>
    </citation>
    <scope>NUCLEOTIDE SEQUENCE [LARGE SCALE GENOMIC DNA]</scope>
    <source>
        <strain evidence="13 14">C49</strain>
    </source>
</reference>
<evidence type="ECO:0000256" key="3">
    <source>
        <dbReference type="ARBA" id="ARBA00022692"/>
    </source>
</evidence>
<dbReference type="GO" id="GO:0006508">
    <property type="term" value="P:proteolysis"/>
    <property type="evidence" value="ECO:0007669"/>
    <property type="project" value="UniProtKB-KW"/>
</dbReference>
<dbReference type="PANTHER" id="PTHR43731:SF14">
    <property type="entry name" value="PRESENILIN-ASSOCIATED RHOMBOID-LIKE PROTEIN, MITOCHONDRIAL"/>
    <property type="match status" value="1"/>
</dbReference>
<dbReference type="AlphaFoldDB" id="A0A2G1WIQ3"/>
<evidence type="ECO:0000256" key="10">
    <source>
        <dbReference type="SAM" id="MobiDB-lite"/>
    </source>
</evidence>
<feature type="transmembrane region" description="Helical" evidence="11">
    <location>
        <begin position="264"/>
        <end position="283"/>
    </location>
</feature>
<dbReference type="EMBL" id="NHOA01000080">
    <property type="protein sequence ID" value="PHQ38863.1"/>
    <property type="molecule type" value="Genomic_DNA"/>
</dbReference>
<dbReference type="GO" id="GO:0016020">
    <property type="term" value="C:membrane"/>
    <property type="evidence" value="ECO:0007669"/>
    <property type="project" value="UniProtKB-SubCell"/>
</dbReference>
<keyword evidence="5" id="KW-0863">Zinc-finger</keyword>
<keyword evidence="8 11" id="KW-1133">Transmembrane helix</keyword>
<dbReference type="OrthoDB" id="26567at2157"/>
<keyword evidence="4" id="KW-0479">Metal-binding</keyword>
<proteinExistence type="inferred from homology"/>
<keyword evidence="14" id="KW-1185">Reference proteome</keyword>
<keyword evidence="9 11" id="KW-0472">Membrane</keyword>
<dbReference type="InterPro" id="IPR000058">
    <property type="entry name" value="Znf_AN1"/>
</dbReference>
<feature type="compositionally biased region" description="Basic residues" evidence="10">
    <location>
        <begin position="300"/>
        <end position="314"/>
    </location>
</feature>
<dbReference type="GO" id="GO:0008270">
    <property type="term" value="F:zinc ion binding"/>
    <property type="evidence" value="ECO:0007669"/>
    <property type="project" value="UniProtKB-KW"/>
</dbReference>
<dbReference type="Gene3D" id="1.20.1540.10">
    <property type="entry name" value="Rhomboid-like"/>
    <property type="match status" value="1"/>
</dbReference>
<feature type="transmembrane region" description="Helical" evidence="11">
    <location>
        <begin position="233"/>
        <end position="258"/>
    </location>
</feature>
<dbReference type="Pfam" id="PF01428">
    <property type="entry name" value="zf-AN1"/>
    <property type="match status" value="1"/>
</dbReference>
<evidence type="ECO:0000313" key="13">
    <source>
        <dbReference type="EMBL" id="PHQ38863.1"/>
    </source>
</evidence>
<comment type="similarity">
    <text evidence="2">Belongs to the peptidase S54 family.</text>
</comment>
<dbReference type="InterPro" id="IPR022764">
    <property type="entry name" value="Peptidase_S54_rhomboid_dom"/>
</dbReference>
<dbReference type="GO" id="GO:0004252">
    <property type="term" value="F:serine-type endopeptidase activity"/>
    <property type="evidence" value="ECO:0007669"/>
    <property type="project" value="InterPro"/>
</dbReference>
<evidence type="ECO:0000256" key="6">
    <source>
        <dbReference type="ARBA" id="ARBA00022801"/>
    </source>
</evidence>
<protein>
    <submittedName>
        <fullName evidence="13">Rhomboid family intramembrane serine protease</fullName>
    </submittedName>
</protein>
<gene>
    <name evidence="13" type="ORF">DJ69_09365</name>
</gene>
<feature type="transmembrane region" description="Helical" evidence="11">
    <location>
        <begin position="100"/>
        <end position="121"/>
    </location>
</feature>
<dbReference type="InterPro" id="IPR050925">
    <property type="entry name" value="Rhomboid_protease_S54"/>
</dbReference>
<dbReference type="Gene3D" id="4.10.1110.10">
    <property type="entry name" value="AN1-like Zinc finger"/>
    <property type="match status" value="1"/>
</dbReference>
<dbReference type="SMART" id="SM00154">
    <property type="entry name" value="ZnF_AN1"/>
    <property type="match status" value="1"/>
</dbReference>
<organism evidence="13 14">
    <name type="scientific">Halorubrum persicum</name>
    <dbReference type="NCBI Taxonomy" id="1383844"/>
    <lineage>
        <taxon>Archaea</taxon>
        <taxon>Methanobacteriati</taxon>
        <taxon>Methanobacteriota</taxon>
        <taxon>Stenosarchaea group</taxon>
        <taxon>Halobacteria</taxon>
        <taxon>Halobacteriales</taxon>
        <taxon>Haloferacaceae</taxon>
        <taxon>Halorubrum</taxon>
    </lineage>
</organism>
<evidence type="ECO:0000256" key="8">
    <source>
        <dbReference type="ARBA" id="ARBA00022989"/>
    </source>
</evidence>
<dbReference type="PANTHER" id="PTHR43731">
    <property type="entry name" value="RHOMBOID PROTEASE"/>
    <property type="match status" value="1"/>
</dbReference>
<keyword evidence="6" id="KW-0378">Hydrolase</keyword>
<feature type="transmembrane region" description="Helical" evidence="11">
    <location>
        <begin position="180"/>
        <end position="201"/>
    </location>
</feature>
<sequence>MATCDVCGEYENLPYQCKRCGKTFCADHRLPENHDCPGLAEWDDPGGVFDSGFDEGVEAGGAGGSGSGSSAGVVGRLKQRLDRETSTGGLVSYFRGNATYAILAAMWITFLAQWVVTLTLGEAAHSQLFVLRSDALGNVWTWVTSVLSHSRLQLFHIIGNSIVILFFGPLVERAVGSRRFVGFFFGAGVLAGLGHVLFAIATGAPTVGVLGASGAGFAILGVLTVWRPNMQVLLFFVIPMKIKYLTWGIALISAVLVIQTGTGGVGGIAHLAHLIGFAIGLAFGKRNESLARSAGGRPSASRRGHPRTARGSRC</sequence>
<feature type="region of interest" description="Disordered" evidence="10">
    <location>
        <begin position="292"/>
        <end position="314"/>
    </location>
</feature>
<evidence type="ECO:0000313" key="14">
    <source>
        <dbReference type="Proteomes" id="UP000222824"/>
    </source>
</evidence>
<feature type="non-terminal residue" evidence="13">
    <location>
        <position position="314"/>
    </location>
</feature>
<evidence type="ECO:0000256" key="11">
    <source>
        <dbReference type="SAM" id="Phobius"/>
    </source>
</evidence>
<evidence type="ECO:0000256" key="5">
    <source>
        <dbReference type="ARBA" id="ARBA00022771"/>
    </source>
</evidence>
<feature type="domain" description="AN1-type" evidence="12">
    <location>
        <begin position="1"/>
        <end position="44"/>
    </location>
</feature>
<evidence type="ECO:0000256" key="9">
    <source>
        <dbReference type="ARBA" id="ARBA00023136"/>
    </source>
</evidence>
<dbReference type="Proteomes" id="UP000222824">
    <property type="component" value="Unassembled WGS sequence"/>
</dbReference>
<keyword evidence="3 11" id="KW-0812">Transmembrane</keyword>
<evidence type="ECO:0000256" key="2">
    <source>
        <dbReference type="ARBA" id="ARBA00009045"/>
    </source>
</evidence>
<dbReference type="InterPro" id="IPR035952">
    <property type="entry name" value="Rhomboid-like_sf"/>
</dbReference>
<feature type="transmembrane region" description="Helical" evidence="11">
    <location>
        <begin position="207"/>
        <end position="226"/>
    </location>
</feature>
<feature type="transmembrane region" description="Helical" evidence="11">
    <location>
        <begin position="152"/>
        <end position="171"/>
    </location>
</feature>
<evidence type="ECO:0000259" key="12">
    <source>
        <dbReference type="PROSITE" id="PS51039"/>
    </source>
</evidence>
<accession>A0A2G1WIQ3</accession>
<dbReference type="PROSITE" id="PS51039">
    <property type="entry name" value="ZF_AN1"/>
    <property type="match status" value="1"/>
</dbReference>
<dbReference type="SUPFAM" id="SSF144091">
    <property type="entry name" value="Rhomboid-like"/>
    <property type="match status" value="1"/>
</dbReference>